<accession>A8ZQ26</accession>
<dbReference type="EMBL" id="CP000843">
    <property type="protein sequence ID" value="ABW33139.1"/>
    <property type="molecule type" value="Genomic_DNA"/>
</dbReference>
<dbReference type="Proteomes" id="UP000000268">
    <property type="component" value="Plasmid pREB6"/>
</dbReference>
<keyword evidence="2" id="KW-1185">Reference proteome</keyword>
<gene>
    <name evidence="1" type="ordered locus">AM1_F0043</name>
</gene>
<protein>
    <submittedName>
        <fullName evidence="1">Uncharacterized protein</fullName>
    </submittedName>
</protein>
<dbReference type="AlphaFoldDB" id="A8ZQ26"/>
<dbReference type="HOGENOM" id="CLU_2679162_0_0_3"/>
<keyword evidence="1" id="KW-0614">Plasmid</keyword>
<evidence type="ECO:0000313" key="1">
    <source>
        <dbReference type="EMBL" id="ABW33139.1"/>
    </source>
</evidence>
<sequence length="74" mass="8458">MQVNRTDDLKVATFEQCYRPSMNFTHYFMNNNHLYSSINADSIIAMPMGNKGITSKKIAGIIPAHRSQVYESMQ</sequence>
<name>A8ZQ26_ACAM1</name>
<proteinExistence type="predicted"/>
<organism evidence="1 2">
    <name type="scientific">Acaryochloris marina (strain MBIC 11017)</name>
    <dbReference type="NCBI Taxonomy" id="329726"/>
    <lineage>
        <taxon>Bacteria</taxon>
        <taxon>Bacillati</taxon>
        <taxon>Cyanobacteriota</taxon>
        <taxon>Cyanophyceae</taxon>
        <taxon>Acaryochloridales</taxon>
        <taxon>Acaryochloridaceae</taxon>
        <taxon>Acaryochloris</taxon>
    </lineage>
</organism>
<geneLocation type="plasmid" evidence="1 2">
    <name>pREB6</name>
</geneLocation>
<evidence type="ECO:0000313" key="2">
    <source>
        <dbReference type="Proteomes" id="UP000000268"/>
    </source>
</evidence>
<dbReference type="KEGG" id="amr:AM1_F0043"/>
<reference evidence="1 2" key="1">
    <citation type="journal article" date="2008" name="Proc. Natl. Acad. Sci. U.S.A.">
        <title>Niche adaptation and genome expansion in the chlorophyll d-producing cyanobacterium Acaryochloris marina.</title>
        <authorList>
            <person name="Swingley W.D."/>
            <person name="Chen M."/>
            <person name="Cheung P.C."/>
            <person name="Conrad A.L."/>
            <person name="Dejesa L.C."/>
            <person name="Hao J."/>
            <person name="Honchak B.M."/>
            <person name="Karbach L.E."/>
            <person name="Kurdoglu A."/>
            <person name="Lahiri S."/>
            <person name="Mastrian S.D."/>
            <person name="Miyashita H."/>
            <person name="Page L."/>
            <person name="Ramakrishna P."/>
            <person name="Satoh S."/>
            <person name="Sattley W.M."/>
            <person name="Shimada Y."/>
            <person name="Taylor H.L."/>
            <person name="Tomo T."/>
            <person name="Tsuchiya T."/>
            <person name="Wang Z.T."/>
            <person name="Raymond J."/>
            <person name="Mimuro M."/>
            <person name="Blankenship R.E."/>
            <person name="Touchman J.W."/>
        </authorList>
    </citation>
    <scope>NUCLEOTIDE SEQUENCE [LARGE SCALE GENOMIC DNA]</scope>
    <source>
        <strain evidence="2">MBIC 11017</strain>
        <plasmid evidence="2">Plasmid pREB6</plasmid>
    </source>
</reference>